<evidence type="ECO:0000313" key="2">
    <source>
        <dbReference type="Proteomes" id="UP000688947"/>
    </source>
</evidence>
<protein>
    <submittedName>
        <fullName evidence="1">Uncharacterized protein</fullName>
    </submittedName>
</protein>
<dbReference type="AlphaFoldDB" id="A0A8T1U1R8"/>
<evidence type="ECO:0000313" key="1">
    <source>
        <dbReference type="EMBL" id="KAG6951905.1"/>
    </source>
</evidence>
<reference evidence="1" key="1">
    <citation type="submission" date="2021-01" db="EMBL/GenBank/DDBJ databases">
        <title>Phytophthora aleatoria, a newly-described species from Pinus radiata is distinct from Phytophthora cactorum isolates based on comparative genomics.</title>
        <authorList>
            <person name="Mcdougal R."/>
            <person name="Panda P."/>
            <person name="Williams N."/>
            <person name="Studholme D.J."/>
        </authorList>
    </citation>
    <scope>NUCLEOTIDE SEQUENCE</scope>
    <source>
        <strain evidence="1">NZFS 3830</strain>
    </source>
</reference>
<name>A0A8T1U1R8_9STRA</name>
<comment type="caution">
    <text evidence="1">The sequence shown here is derived from an EMBL/GenBank/DDBJ whole genome shotgun (WGS) entry which is preliminary data.</text>
</comment>
<gene>
    <name evidence="1" type="ORF">JG687_00013325</name>
</gene>
<dbReference type="Proteomes" id="UP000688947">
    <property type="component" value="Unassembled WGS sequence"/>
</dbReference>
<sequence>MVADGYAVLLGHIKRIYENTNGLAWSEPVAVYAKPTNNAPQRKYVQLSDNSEEFKTFVYVSQPQVQRLTPLRRATEAYSGAAISRCFSQARLP</sequence>
<accession>A0A8T1U1R8</accession>
<dbReference type="EMBL" id="JAENGZ010000968">
    <property type="protein sequence ID" value="KAG6951905.1"/>
    <property type="molecule type" value="Genomic_DNA"/>
</dbReference>
<organism evidence="1 2">
    <name type="scientific">Phytophthora cactorum</name>
    <dbReference type="NCBI Taxonomy" id="29920"/>
    <lineage>
        <taxon>Eukaryota</taxon>
        <taxon>Sar</taxon>
        <taxon>Stramenopiles</taxon>
        <taxon>Oomycota</taxon>
        <taxon>Peronosporomycetes</taxon>
        <taxon>Peronosporales</taxon>
        <taxon>Peronosporaceae</taxon>
        <taxon>Phytophthora</taxon>
    </lineage>
</organism>
<proteinExistence type="predicted"/>
<dbReference type="OrthoDB" id="129160at2759"/>